<dbReference type="EMBL" id="JAYMYQ010000006">
    <property type="protein sequence ID" value="KAK7324581.1"/>
    <property type="molecule type" value="Genomic_DNA"/>
</dbReference>
<feature type="chain" id="PRO_5042932096" description="RING-type E3 ubiquitin transferase" evidence="11">
    <location>
        <begin position="25"/>
        <end position="916"/>
    </location>
</feature>
<feature type="transmembrane region" description="Helical" evidence="10">
    <location>
        <begin position="856"/>
        <end position="878"/>
    </location>
</feature>
<feature type="transmembrane region" description="Helical" evidence="10">
    <location>
        <begin position="701"/>
        <end position="720"/>
    </location>
</feature>
<evidence type="ECO:0000256" key="4">
    <source>
        <dbReference type="ARBA" id="ARBA00012483"/>
    </source>
</evidence>
<keyword evidence="15" id="KW-1185">Reference proteome</keyword>
<evidence type="ECO:0000256" key="3">
    <source>
        <dbReference type="ARBA" id="ARBA00004906"/>
    </source>
</evidence>
<evidence type="ECO:0000256" key="7">
    <source>
        <dbReference type="ARBA" id="ARBA00022786"/>
    </source>
</evidence>
<accession>A0AAN9KX21</accession>
<name>A0AAN9KX21_CANGL</name>
<dbReference type="EC" id="2.3.2.27" evidence="4"/>
<feature type="domain" description="DUF2921" evidence="13">
    <location>
        <begin position="417"/>
        <end position="602"/>
    </location>
</feature>
<keyword evidence="6 10" id="KW-0812">Transmembrane</keyword>
<evidence type="ECO:0000256" key="2">
    <source>
        <dbReference type="ARBA" id="ARBA00004127"/>
    </source>
</evidence>
<feature type="signal peptide" evidence="11">
    <location>
        <begin position="1"/>
        <end position="24"/>
    </location>
</feature>
<reference evidence="14 15" key="1">
    <citation type="submission" date="2024-01" db="EMBL/GenBank/DDBJ databases">
        <title>The genomes of 5 underutilized Papilionoideae crops provide insights into root nodulation and disease resistanc.</title>
        <authorList>
            <person name="Jiang F."/>
        </authorList>
    </citation>
    <scope>NUCLEOTIDE SEQUENCE [LARGE SCALE GENOMIC DNA]</scope>
    <source>
        <strain evidence="14">LVBAO_FW01</strain>
        <tissue evidence="14">Leaves</tissue>
    </source>
</reference>
<evidence type="ECO:0000256" key="1">
    <source>
        <dbReference type="ARBA" id="ARBA00000900"/>
    </source>
</evidence>
<organism evidence="14 15">
    <name type="scientific">Canavalia gladiata</name>
    <name type="common">Sword bean</name>
    <name type="synonym">Dolichos gladiatus</name>
    <dbReference type="NCBI Taxonomy" id="3824"/>
    <lineage>
        <taxon>Eukaryota</taxon>
        <taxon>Viridiplantae</taxon>
        <taxon>Streptophyta</taxon>
        <taxon>Embryophyta</taxon>
        <taxon>Tracheophyta</taxon>
        <taxon>Spermatophyta</taxon>
        <taxon>Magnoliopsida</taxon>
        <taxon>eudicotyledons</taxon>
        <taxon>Gunneridae</taxon>
        <taxon>Pentapetalae</taxon>
        <taxon>rosids</taxon>
        <taxon>fabids</taxon>
        <taxon>Fabales</taxon>
        <taxon>Fabaceae</taxon>
        <taxon>Papilionoideae</taxon>
        <taxon>50 kb inversion clade</taxon>
        <taxon>NPAAA clade</taxon>
        <taxon>indigoferoid/millettioid clade</taxon>
        <taxon>Phaseoleae</taxon>
        <taxon>Canavalia</taxon>
    </lineage>
</organism>
<evidence type="ECO:0000256" key="11">
    <source>
        <dbReference type="SAM" id="SignalP"/>
    </source>
</evidence>
<dbReference type="AlphaFoldDB" id="A0AAN9KX21"/>
<sequence>MDSLLSLLIFLLSFSSFNLVSIFASQPSYKDHCASIVPESIPTTKLTLNLFPLGGYYIGGDSIIDVGVSWNRFSFNLSPRNTRATHTPHLFKVEGTISFRSTNTLINADGSYLYHGYRRGYLIFKLEGFWSESSGKVCMVGRGKGYSKTGKYLNLDAVFKLDNMFNTSNITSLVSGSLESLSSQNDENQFESISVLMFPRANYSYTLDSIEAENEFTSGSDAEQGLALNLDSYSFCKYPLSRGIRRLQLEYSPECHSSMNCTPIGESGSSDQLPSLMSLEGIQCSLTKKYRLRVLVEFSNIGNYWINHSFNPKTMLVGEGWWDEKNNMLCFVACHIMDKASSLTSTHVGDCSVRLRLRFPSIWSIKNTSTIIGQIWSNKNASDPGYFNMITFRNDEDHGVGGQGLKYEYSQLEKVNQSCPKHKPNNDQVKRYPDAYSYNMRFDMSIREANKRVAWGYANPLVVDNDQFYDLYLPTSSDSLSSYSTEALNNNNGSLFNISYKISISVMSYSKLGDRNSVFNLSSQYVKITTEGIYDAGSGTLCMVGCRDLLSNNGTPMAHALDCEILVKFQFPSLDTNDGSYIKGSIESTRKKVDPLYFKRLDVSAVAYYRESARKNVWRMDMEVMMALISTTLACVFVGLQLYHVKIQPNVLPLISLIMMSILTLSHMLPLVFNIEALLTQNPENRNMVLGNVGWLEVNEISVRLITMVAFLLQFRLLYLTWLARKTDESKKGLWDAERKVACVMLPLYAVGLLIALMLKWKKDGNKDLTYSPMYQHPSSWENIKSYGGLVVDSFLLPQIILNLFSNMRENVLSCSFYFGTTFVRLLPHAYDLYRIHNYSRLDNGSYFYADPSADFYSTAWDIVIPLGGILFAIIIYLQQRFGAHYILPHRFKGSKVYEKVPVVTKSEAELETANM</sequence>
<evidence type="ECO:0000256" key="5">
    <source>
        <dbReference type="ARBA" id="ARBA00022679"/>
    </source>
</evidence>
<feature type="transmembrane region" description="Helical" evidence="10">
    <location>
        <begin position="651"/>
        <end position="673"/>
    </location>
</feature>
<comment type="catalytic activity">
    <reaction evidence="1">
        <text>S-ubiquitinyl-[E2 ubiquitin-conjugating enzyme]-L-cysteine + [acceptor protein]-L-lysine = [E2 ubiquitin-conjugating enzyme]-L-cysteine + N(6)-ubiquitinyl-[acceptor protein]-L-lysine.</text>
        <dbReference type="EC" id="2.3.2.27"/>
    </reaction>
</comment>
<comment type="subcellular location">
    <subcellularLocation>
        <location evidence="2">Endomembrane system</location>
        <topology evidence="2">Multi-pass membrane protein</topology>
    </subcellularLocation>
</comment>
<protein>
    <recommendedName>
        <fullName evidence="4">RING-type E3 ubiquitin transferase</fullName>
        <ecNumber evidence="4">2.3.2.27</ecNumber>
    </recommendedName>
</protein>
<dbReference type="PANTHER" id="PTHR33389:SF23">
    <property type="entry name" value="DUF2921 FAMILY PROTEIN"/>
    <property type="match status" value="1"/>
</dbReference>
<feature type="transmembrane region" description="Helical" evidence="10">
    <location>
        <begin position="624"/>
        <end position="644"/>
    </location>
</feature>
<dbReference type="GO" id="GO:0012505">
    <property type="term" value="C:endomembrane system"/>
    <property type="evidence" value="ECO:0007669"/>
    <property type="project" value="UniProtKB-SubCell"/>
</dbReference>
<keyword evidence="5" id="KW-0808">Transferase</keyword>
<comment type="pathway">
    <text evidence="3">Protein modification; protein ubiquitination.</text>
</comment>
<dbReference type="GO" id="GO:0061630">
    <property type="term" value="F:ubiquitin protein ligase activity"/>
    <property type="evidence" value="ECO:0007669"/>
    <property type="project" value="UniProtKB-EC"/>
</dbReference>
<evidence type="ECO:0000256" key="6">
    <source>
        <dbReference type="ARBA" id="ARBA00022692"/>
    </source>
</evidence>
<dbReference type="Pfam" id="PF11145">
    <property type="entry name" value="DUF2921"/>
    <property type="match status" value="1"/>
</dbReference>
<feature type="domain" description="DUF2921" evidence="13">
    <location>
        <begin position="251"/>
        <end position="391"/>
    </location>
</feature>
<keyword evidence="8 10" id="KW-1133">Transmembrane helix</keyword>
<dbReference type="InterPro" id="IPR021319">
    <property type="entry name" value="DUF2921"/>
</dbReference>
<evidence type="ECO:0000256" key="10">
    <source>
        <dbReference type="SAM" id="Phobius"/>
    </source>
</evidence>
<keyword evidence="7" id="KW-0833">Ubl conjugation pathway</keyword>
<feature type="domain" description="SWEET-like" evidence="12">
    <location>
        <begin position="615"/>
        <end position="892"/>
    </location>
</feature>
<evidence type="ECO:0000313" key="14">
    <source>
        <dbReference type="EMBL" id="KAK7324581.1"/>
    </source>
</evidence>
<evidence type="ECO:0000259" key="12">
    <source>
        <dbReference type="Pfam" id="PF11145"/>
    </source>
</evidence>
<feature type="transmembrane region" description="Helical" evidence="10">
    <location>
        <begin position="741"/>
        <end position="759"/>
    </location>
</feature>
<evidence type="ECO:0000313" key="15">
    <source>
        <dbReference type="Proteomes" id="UP001367508"/>
    </source>
</evidence>
<proteinExistence type="predicted"/>
<evidence type="ECO:0000256" key="9">
    <source>
        <dbReference type="ARBA" id="ARBA00023136"/>
    </source>
</evidence>
<gene>
    <name evidence="14" type="ORF">VNO77_28255</name>
</gene>
<keyword evidence="9 10" id="KW-0472">Membrane</keyword>
<evidence type="ECO:0000256" key="8">
    <source>
        <dbReference type="ARBA" id="ARBA00022989"/>
    </source>
</evidence>
<comment type="caution">
    <text evidence="14">The sequence shown here is derived from an EMBL/GenBank/DDBJ whole genome shotgun (WGS) entry which is preliminary data.</text>
</comment>
<evidence type="ECO:0000259" key="13">
    <source>
        <dbReference type="Pfam" id="PF25333"/>
    </source>
</evidence>
<dbReference type="Pfam" id="PF25333">
    <property type="entry name" value="DUF2921_N"/>
    <property type="match status" value="3"/>
</dbReference>
<dbReference type="PANTHER" id="PTHR33389">
    <property type="entry name" value="FAMILY PROTEIN, PUTATIVE (DUF2921)-RELATED"/>
    <property type="match status" value="1"/>
</dbReference>
<dbReference type="Proteomes" id="UP001367508">
    <property type="component" value="Unassembled WGS sequence"/>
</dbReference>
<dbReference type="InterPro" id="IPR057425">
    <property type="entry name" value="DUF2921_N"/>
</dbReference>
<keyword evidence="11" id="KW-0732">Signal</keyword>
<feature type="domain" description="DUF2921" evidence="13">
    <location>
        <begin position="29"/>
        <end position="194"/>
    </location>
</feature>